<dbReference type="RefSeq" id="XP_007870727.1">
    <property type="nucleotide sequence ID" value="XM_007872536.1"/>
</dbReference>
<keyword evidence="2" id="KW-1185">Reference proteome</keyword>
<dbReference type="Proteomes" id="UP000030669">
    <property type="component" value="Unassembled WGS sequence"/>
</dbReference>
<dbReference type="eggNOG" id="ENOG502SQEG">
    <property type="taxonomic scope" value="Eukaryota"/>
</dbReference>
<dbReference type="AlphaFoldDB" id="S7PTR5"/>
<reference evidence="1 2" key="1">
    <citation type="journal article" date="2012" name="Science">
        <title>The Paleozoic origin of enzymatic lignin decomposition reconstructed from 31 fungal genomes.</title>
        <authorList>
            <person name="Floudas D."/>
            <person name="Binder M."/>
            <person name="Riley R."/>
            <person name="Barry K."/>
            <person name="Blanchette R.A."/>
            <person name="Henrissat B."/>
            <person name="Martinez A.T."/>
            <person name="Otillar R."/>
            <person name="Spatafora J.W."/>
            <person name="Yadav J.S."/>
            <person name="Aerts A."/>
            <person name="Benoit I."/>
            <person name="Boyd A."/>
            <person name="Carlson A."/>
            <person name="Copeland A."/>
            <person name="Coutinho P.M."/>
            <person name="de Vries R.P."/>
            <person name="Ferreira P."/>
            <person name="Findley K."/>
            <person name="Foster B."/>
            <person name="Gaskell J."/>
            <person name="Glotzer D."/>
            <person name="Gorecki P."/>
            <person name="Heitman J."/>
            <person name="Hesse C."/>
            <person name="Hori C."/>
            <person name="Igarashi K."/>
            <person name="Jurgens J.A."/>
            <person name="Kallen N."/>
            <person name="Kersten P."/>
            <person name="Kohler A."/>
            <person name="Kuees U."/>
            <person name="Kumar T.K.A."/>
            <person name="Kuo A."/>
            <person name="LaButti K."/>
            <person name="Larrondo L.F."/>
            <person name="Lindquist E."/>
            <person name="Ling A."/>
            <person name="Lombard V."/>
            <person name="Lucas S."/>
            <person name="Lundell T."/>
            <person name="Martin R."/>
            <person name="McLaughlin D.J."/>
            <person name="Morgenstern I."/>
            <person name="Morin E."/>
            <person name="Murat C."/>
            <person name="Nagy L.G."/>
            <person name="Nolan M."/>
            <person name="Ohm R.A."/>
            <person name="Patyshakuliyeva A."/>
            <person name="Rokas A."/>
            <person name="Ruiz-Duenas F.J."/>
            <person name="Sabat G."/>
            <person name="Salamov A."/>
            <person name="Samejima M."/>
            <person name="Schmutz J."/>
            <person name="Slot J.C."/>
            <person name="St John F."/>
            <person name="Stenlid J."/>
            <person name="Sun H."/>
            <person name="Sun S."/>
            <person name="Syed K."/>
            <person name="Tsang A."/>
            <person name="Wiebenga A."/>
            <person name="Young D."/>
            <person name="Pisabarro A."/>
            <person name="Eastwood D.C."/>
            <person name="Martin F."/>
            <person name="Cullen D."/>
            <person name="Grigoriev I.V."/>
            <person name="Hibbett D.S."/>
        </authorList>
    </citation>
    <scope>NUCLEOTIDE SEQUENCE [LARGE SCALE GENOMIC DNA]</scope>
    <source>
        <strain evidence="1 2">ATCC 11539</strain>
    </source>
</reference>
<dbReference type="OrthoDB" id="3229878at2759"/>
<dbReference type="HOGENOM" id="CLU_477385_0_0_1"/>
<dbReference type="KEGG" id="gtr:GLOTRDRAFT_96767"/>
<evidence type="ECO:0000313" key="2">
    <source>
        <dbReference type="Proteomes" id="UP000030669"/>
    </source>
</evidence>
<organism evidence="1 2">
    <name type="scientific">Gloeophyllum trabeum (strain ATCC 11539 / FP-39264 / Madison 617)</name>
    <name type="common">Brown rot fungus</name>
    <dbReference type="NCBI Taxonomy" id="670483"/>
    <lineage>
        <taxon>Eukaryota</taxon>
        <taxon>Fungi</taxon>
        <taxon>Dikarya</taxon>
        <taxon>Basidiomycota</taxon>
        <taxon>Agaricomycotina</taxon>
        <taxon>Agaricomycetes</taxon>
        <taxon>Gloeophyllales</taxon>
        <taxon>Gloeophyllaceae</taxon>
        <taxon>Gloeophyllum</taxon>
    </lineage>
</organism>
<dbReference type="GeneID" id="19309897"/>
<dbReference type="STRING" id="670483.S7PTR5"/>
<sequence length="571" mass="64799">MPPINSILAPAQEESPTNIRAVHIYRLNGLYYNYLWSSWDHSCHCKLLEGLRRQAKGGLFEGWRSTKKTALKKDADDLFRWKGENPSSKQRTKKVYLEGIYNAPPDSDPRINHIYEMDIDRRILSYNSCALYRLDNIPPLPTALSSIAPDHYSGHICLVDRISDAYRWNYQVKPRAGSAHLEFTEPHTLLDLPLELSRLEKTRLDLYASLVGCLMWNSSIAIHKLSVLSHLDQTDPFFLQSCHLLVSHALRPLMARRIGADDDASASKFSWWARREIFVVLRPNIIDSQDLDSVIAKIVQTMNRNEKAQGPTFGIIISLFHILLIRLDKEQDGRVTRTRPLRFLPSFCSRTGHTAGMVALVRLGLLPIADDQGFFKSIILDILPLLDSSSPFMETYARKSGSQKYSVRNLFKNQKGRLPPEVVKKIAAYVTGAKDLAQLASSSLEALDACISWMRYPMFGQNTMEWLVLLQSSVPLPTWDYDDDEHEAAIHAHLFSACFEVTVDSENLHLLLTASDAYARLVRNRYHRSLVALPARRPGSVGPLSYVGVFQLAQDLSLTLYYVLYKPLASE</sequence>
<name>S7PTR5_GLOTA</name>
<dbReference type="EMBL" id="KB469313">
    <property type="protein sequence ID" value="EPQ50843.1"/>
    <property type="molecule type" value="Genomic_DNA"/>
</dbReference>
<accession>S7PTR5</accession>
<gene>
    <name evidence="1" type="ORF">GLOTRDRAFT_96767</name>
</gene>
<dbReference type="OMA" id="WTHLYDE"/>
<proteinExistence type="predicted"/>
<evidence type="ECO:0000313" key="1">
    <source>
        <dbReference type="EMBL" id="EPQ50843.1"/>
    </source>
</evidence>
<protein>
    <submittedName>
        <fullName evidence="1">Uncharacterized protein</fullName>
    </submittedName>
</protein>